<dbReference type="EMBL" id="JACTNZ010000007">
    <property type="protein sequence ID" value="KAG5541256.1"/>
    <property type="molecule type" value="Genomic_DNA"/>
</dbReference>
<dbReference type="Proteomes" id="UP000823749">
    <property type="component" value="Chromosome 7"/>
</dbReference>
<evidence type="ECO:0000313" key="2">
    <source>
        <dbReference type="Proteomes" id="UP000823749"/>
    </source>
</evidence>
<protein>
    <submittedName>
        <fullName evidence="1">Uncharacterized protein</fullName>
    </submittedName>
</protein>
<reference evidence="1" key="1">
    <citation type="submission" date="2020-08" db="EMBL/GenBank/DDBJ databases">
        <title>Plant Genome Project.</title>
        <authorList>
            <person name="Zhang R.-G."/>
        </authorList>
    </citation>
    <scope>NUCLEOTIDE SEQUENCE</scope>
    <source>
        <strain evidence="1">WSP0</strain>
        <tissue evidence="1">Leaf</tissue>
    </source>
</reference>
<comment type="caution">
    <text evidence="1">The sequence shown here is derived from an EMBL/GenBank/DDBJ whole genome shotgun (WGS) entry which is preliminary data.</text>
</comment>
<dbReference type="AlphaFoldDB" id="A0AAV6JJA6"/>
<gene>
    <name evidence="1" type="ORF">RHGRI_021186</name>
</gene>
<organism evidence="1 2">
    <name type="scientific">Rhododendron griersonianum</name>
    <dbReference type="NCBI Taxonomy" id="479676"/>
    <lineage>
        <taxon>Eukaryota</taxon>
        <taxon>Viridiplantae</taxon>
        <taxon>Streptophyta</taxon>
        <taxon>Embryophyta</taxon>
        <taxon>Tracheophyta</taxon>
        <taxon>Spermatophyta</taxon>
        <taxon>Magnoliopsida</taxon>
        <taxon>eudicotyledons</taxon>
        <taxon>Gunneridae</taxon>
        <taxon>Pentapetalae</taxon>
        <taxon>asterids</taxon>
        <taxon>Ericales</taxon>
        <taxon>Ericaceae</taxon>
        <taxon>Ericoideae</taxon>
        <taxon>Rhodoreae</taxon>
        <taxon>Rhododendron</taxon>
    </lineage>
</organism>
<sequence>MSLLVNVGERFKGFLKNVTHHVYEYPEIVCYFYRGLSQKSQQYLDVMSDRGFWDKPPAEALQFYDLLAQILKNEYCALNSNSANSLPKEEVTESRHFMEDFDSWSESSSEFGGSE</sequence>
<accession>A0AAV6JJA6</accession>
<proteinExistence type="predicted"/>
<name>A0AAV6JJA6_9ERIC</name>
<keyword evidence="2" id="KW-1185">Reference proteome</keyword>
<evidence type="ECO:0000313" key="1">
    <source>
        <dbReference type="EMBL" id="KAG5541256.1"/>
    </source>
</evidence>